<dbReference type="SMR" id="A0A6M5CGU8"/>
<dbReference type="PANTHER" id="PTHR11257:SF13">
    <property type="entry name" value="GEO07322P1"/>
    <property type="match status" value="1"/>
</dbReference>
<dbReference type="InterPro" id="IPR036682">
    <property type="entry name" value="OS_D_A10/PebIII_sf"/>
</dbReference>
<evidence type="ECO:0000256" key="1">
    <source>
        <dbReference type="SAM" id="SignalP"/>
    </source>
</evidence>
<dbReference type="PANTHER" id="PTHR11257">
    <property type="entry name" value="CHEMOSENSORY PROTEIN-RELATED"/>
    <property type="match status" value="1"/>
</dbReference>
<accession>A0A6M5CGU8</accession>
<dbReference type="SUPFAM" id="SSF100910">
    <property type="entry name" value="Chemosensory protein Csp2"/>
    <property type="match status" value="1"/>
</dbReference>
<name>A0A6M5CGU8_ENCFO</name>
<sequence length="117" mass="13269">MNAVLMILGLLAGMALGQDQYTTKYDNIDVEAIIKNERLLKNYVGCLLDNNPCTPEGTELKKNLPDALETNCKSCSDIQKRISDRLTHFLIDNRPDDWALLEQKYDPTGSYKKQYLG</sequence>
<protein>
    <submittedName>
        <fullName evidence="2">Chemosensory protein 5</fullName>
    </submittedName>
</protein>
<dbReference type="AlphaFoldDB" id="A0A6M5CGU8"/>
<evidence type="ECO:0000313" key="2">
    <source>
        <dbReference type="EMBL" id="QJT73564.1"/>
    </source>
</evidence>
<organism evidence="2">
    <name type="scientific">Encarsia formosa</name>
    <name type="common">Whitefly parasite</name>
    <dbReference type="NCBI Taxonomy" id="32400"/>
    <lineage>
        <taxon>Eukaryota</taxon>
        <taxon>Metazoa</taxon>
        <taxon>Ecdysozoa</taxon>
        <taxon>Arthropoda</taxon>
        <taxon>Hexapoda</taxon>
        <taxon>Insecta</taxon>
        <taxon>Pterygota</taxon>
        <taxon>Neoptera</taxon>
        <taxon>Endopterygota</taxon>
        <taxon>Hymenoptera</taxon>
        <taxon>Apocrita</taxon>
        <taxon>Proctotrupomorpha</taxon>
        <taxon>Chalcidoidea</taxon>
        <taxon>Aphelinidae</taxon>
        <taxon>Coccophaginae</taxon>
        <taxon>Encarsia</taxon>
    </lineage>
</organism>
<proteinExistence type="evidence at transcript level"/>
<dbReference type="InterPro" id="IPR005055">
    <property type="entry name" value="A10/PebIII"/>
</dbReference>
<feature type="signal peptide" evidence="1">
    <location>
        <begin position="1"/>
        <end position="17"/>
    </location>
</feature>
<dbReference type="Gene3D" id="1.10.2080.10">
    <property type="entry name" value="Insect odorant-binding protein A10/Ejaculatory bulb-specific protein 3"/>
    <property type="match status" value="1"/>
</dbReference>
<dbReference type="EMBL" id="MN830264">
    <property type="protein sequence ID" value="QJT73564.1"/>
    <property type="molecule type" value="mRNA"/>
</dbReference>
<keyword evidence="1" id="KW-0732">Signal</keyword>
<dbReference type="Pfam" id="PF03392">
    <property type="entry name" value="OS-D"/>
    <property type="match status" value="1"/>
</dbReference>
<feature type="chain" id="PRO_5026664792" evidence="1">
    <location>
        <begin position="18"/>
        <end position="117"/>
    </location>
</feature>
<reference evidence="2" key="1">
    <citation type="submission" date="2019-12" db="EMBL/GenBank/DDBJ databases">
        <title>Expression Analysis and Functional Verification of Chemosensory Protein in Encarsia formosa.</title>
        <authorList>
            <person name="Wang K."/>
        </authorList>
    </citation>
    <scope>NUCLEOTIDE SEQUENCE</scope>
</reference>